<dbReference type="InterPro" id="IPR014752">
    <property type="entry name" value="Arrestin-like_C"/>
</dbReference>
<keyword evidence="2" id="KW-1185">Reference proteome</keyword>
<dbReference type="AlphaFoldDB" id="A0A8H5G918"/>
<reference evidence="1 2" key="1">
    <citation type="journal article" date="2020" name="ISME J.">
        <title>Uncovering the hidden diversity of litter-decomposition mechanisms in mushroom-forming fungi.</title>
        <authorList>
            <person name="Floudas D."/>
            <person name="Bentzer J."/>
            <person name="Ahren D."/>
            <person name="Johansson T."/>
            <person name="Persson P."/>
            <person name="Tunlid A."/>
        </authorList>
    </citation>
    <scope>NUCLEOTIDE SEQUENCE [LARGE SCALE GENOMIC DNA]</scope>
    <source>
        <strain evidence="1 2">CBS 146.42</strain>
    </source>
</reference>
<dbReference type="EMBL" id="JAACJO010000003">
    <property type="protein sequence ID" value="KAF5360495.1"/>
    <property type="molecule type" value="Genomic_DNA"/>
</dbReference>
<comment type="caution">
    <text evidence="1">The sequence shown here is derived from an EMBL/GenBank/DDBJ whole genome shotgun (WGS) entry which is preliminary data.</text>
</comment>
<evidence type="ECO:0000313" key="2">
    <source>
        <dbReference type="Proteomes" id="UP000559027"/>
    </source>
</evidence>
<dbReference type="Gene3D" id="2.60.40.640">
    <property type="match status" value="1"/>
</dbReference>
<accession>A0A8H5G918</accession>
<name>A0A8H5G918_9AGAR</name>
<dbReference type="Proteomes" id="UP000559027">
    <property type="component" value="Unassembled WGS sequence"/>
</dbReference>
<dbReference type="SUPFAM" id="SSF81296">
    <property type="entry name" value="E set domains"/>
    <property type="match status" value="1"/>
</dbReference>
<gene>
    <name evidence="1" type="ORF">D9756_004927</name>
</gene>
<evidence type="ECO:0000313" key="1">
    <source>
        <dbReference type="EMBL" id="KAF5360495.1"/>
    </source>
</evidence>
<protein>
    <recommendedName>
        <fullName evidence="3">Arrestin-like N-terminal domain-containing protein</fullName>
    </recommendedName>
</protein>
<sequence>MATLTDTELPEYADISRDTAIATSDSTNAPSVASSPYKSEFKTGLQDEAGYSWLLLRVQSRSPSAKNLPFFVEGDTISGVVELDATKTSSVKEVLVEIQAGATVVAQEEEIFLSLKETLWTSHAAGAGSSRKLKGLSKWSFNFILPKEVGVVGPHGRKGFYQLPPSFSERASPAYLDYRIVVKIRRGGLRVSQKLTTTFIYQPITFPGSSMSPLMKLASAEGSPLPNPKQDAEGWQVLPKLKLEGVLFGVRRVEVQCQLAIANPLEYALGSPLLLYLVIESEDEQALNVLTSPTAVRVDLVRAMSTGSDATAEKPERRSNNFFTSALSRGYFWGVDEAGCGPNRKVLHGEIDLEAKLKPTFVFPRLSIEYTVNFVGFEATGWATESQSSKGTTMLSEPVKVTSRQLAGSVTRSTAPPGYRKPEVDYNKSLGYLENGNQRFLHHGGFF</sequence>
<evidence type="ECO:0008006" key="3">
    <source>
        <dbReference type="Google" id="ProtNLM"/>
    </source>
</evidence>
<dbReference type="OrthoDB" id="2333384at2759"/>
<organism evidence="1 2">
    <name type="scientific">Leucocoprinus leucothites</name>
    <dbReference type="NCBI Taxonomy" id="201217"/>
    <lineage>
        <taxon>Eukaryota</taxon>
        <taxon>Fungi</taxon>
        <taxon>Dikarya</taxon>
        <taxon>Basidiomycota</taxon>
        <taxon>Agaricomycotina</taxon>
        <taxon>Agaricomycetes</taxon>
        <taxon>Agaricomycetidae</taxon>
        <taxon>Agaricales</taxon>
        <taxon>Agaricineae</taxon>
        <taxon>Agaricaceae</taxon>
        <taxon>Leucocoprinus</taxon>
    </lineage>
</organism>
<dbReference type="InterPro" id="IPR014756">
    <property type="entry name" value="Ig_E-set"/>
</dbReference>
<proteinExistence type="predicted"/>